<protein>
    <submittedName>
        <fullName evidence="1">Uncharacterized protein</fullName>
    </submittedName>
</protein>
<dbReference type="EMBL" id="QJKJ01001982">
    <property type="protein sequence ID" value="RDY04914.1"/>
    <property type="molecule type" value="Genomic_DNA"/>
</dbReference>
<accession>A0A371HQF5</accession>
<name>A0A371HQF5_MUCPR</name>
<organism evidence="1 2">
    <name type="scientific">Mucuna pruriens</name>
    <name type="common">Velvet bean</name>
    <name type="synonym">Dolichos pruriens</name>
    <dbReference type="NCBI Taxonomy" id="157652"/>
    <lineage>
        <taxon>Eukaryota</taxon>
        <taxon>Viridiplantae</taxon>
        <taxon>Streptophyta</taxon>
        <taxon>Embryophyta</taxon>
        <taxon>Tracheophyta</taxon>
        <taxon>Spermatophyta</taxon>
        <taxon>Magnoliopsida</taxon>
        <taxon>eudicotyledons</taxon>
        <taxon>Gunneridae</taxon>
        <taxon>Pentapetalae</taxon>
        <taxon>rosids</taxon>
        <taxon>fabids</taxon>
        <taxon>Fabales</taxon>
        <taxon>Fabaceae</taxon>
        <taxon>Papilionoideae</taxon>
        <taxon>50 kb inversion clade</taxon>
        <taxon>NPAAA clade</taxon>
        <taxon>indigoferoid/millettioid clade</taxon>
        <taxon>Phaseoleae</taxon>
        <taxon>Mucuna</taxon>
    </lineage>
</organism>
<sequence length="19" mass="2485">MMVHYYFWPREIIICIRIT</sequence>
<comment type="caution">
    <text evidence="1">The sequence shown here is derived from an EMBL/GenBank/DDBJ whole genome shotgun (WGS) entry which is preliminary data.</text>
</comment>
<dbReference type="Proteomes" id="UP000257109">
    <property type="component" value="Unassembled WGS sequence"/>
</dbReference>
<proteinExistence type="predicted"/>
<evidence type="ECO:0000313" key="1">
    <source>
        <dbReference type="EMBL" id="RDY04914.1"/>
    </source>
</evidence>
<evidence type="ECO:0000313" key="2">
    <source>
        <dbReference type="Proteomes" id="UP000257109"/>
    </source>
</evidence>
<dbReference type="AlphaFoldDB" id="A0A371HQF5"/>
<reference evidence="1" key="1">
    <citation type="submission" date="2018-05" db="EMBL/GenBank/DDBJ databases">
        <title>Draft genome of Mucuna pruriens seed.</title>
        <authorList>
            <person name="Nnadi N.E."/>
            <person name="Vos R."/>
            <person name="Hasami M.H."/>
            <person name="Devisetty U.K."/>
            <person name="Aguiy J.C."/>
        </authorList>
    </citation>
    <scope>NUCLEOTIDE SEQUENCE [LARGE SCALE GENOMIC DNA]</scope>
    <source>
        <strain evidence="1">JCA_2017</strain>
    </source>
</reference>
<gene>
    <name evidence="1" type="ORF">CR513_11309</name>
</gene>
<keyword evidence="2" id="KW-1185">Reference proteome</keyword>